<evidence type="ECO:0000313" key="2">
    <source>
        <dbReference type="EMBL" id="SPZ12494.1"/>
    </source>
</evidence>
<protein>
    <submittedName>
        <fullName evidence="1">Nucleotidyltransferase family protein</fullName>
    </submittedName>
    <submittedName>
        <fullName evidence="2">Uncharacterized protein conserved in bacteria</fullName>
    </submittedName>
</protein>
<reference evidence="1 4" key="2">
    <citation type="submission" date="2020-10" db="EMBL/GenBank/DDBJ databases">
        <title>Genome sequences of Pseudomonas isolates.</title>
        <authorList>
            <person name="Wessels L."/>
            <person name="Reich F."/>
            <person name="Hammerl J."/>
        </authorList>
    </citation>
    <scope>NUCLEOTIDE SEQUENCE [LARGE SCALE GENOMIC DNA]</scope>
    <source>
        <strain evidence="1 4">20-MO00624-0</strain>
    </source>
</reference>
<sequence>MYRLSDWIAEDPLRCQVLACVAQLHLPDAWVAAGFVRNLVWDRLHGYTVPTPLTDIDVIYFDPVCRDPERDTELENRLRACAALPWSVKNQARMHKRNGDAPYHCSLDAMSYWVEVETALAARLLPGGQIKIASPFVQHGLFKLHVTPNPKRYKPDVFRQRQHEKGWARRWPKLRFPPAVHIPPQLPD</sequence>
<dbReference type="RefSeq" id="WP_010796241.1">
    <property type="nucleotide sequence ID" value="NZ_CP069262.1"/>
</dbReference>
<proteinExistence type="predicted"/>
<dbReference type="AlphaFoldDB" id="A0A2X2CZK2"/>
<evidence type="ECO:0000313" key="3">
    <source>
        <dbReference type="Proteomes" id="UP000250443"/>
    </source>
</evidence>
<dbReference type="EMBL" id="UAUF01000014">
    <property type="protein sequence ID" value="SPZ12494.1"/>
    <property type="molecule type" value="Genomic_DNA"/>
</dbReference>
<keyword evidence="4" id="KW-1185">Reference proteome</keyword>
<gene>
    <name evidence="1" type="ORF">IRZ65_13680</name>
    <name evidence="2" type="ORF">NCTC11842_04506</name>
</gene>
<dbReference type="InterPro" id="IPR009267">
    <property type="entry name" value="NTP_transf_6"/>
</dbReference>
<evidence type="ECO:0000313" key="1">
    <source>
        <dbReference type="EMBL" id="MBF8641732.1"/>
    </source>
</evidence>
<dbReference type="EMBL" id="JADMCD010000006">
    <property type="protein sequence ID" value="MBF8641732.1"/>
    <property type="molecule type" value="Genomic_DNA"/>
</dbReference>
<accession>A0A2X2CZK2</accession>
<dbReference type="Proteomes" id="UP000626180">
    <property type="component" value="Unassembled WGS sequence"/>
</dbReference>
<dbReference type="Pfam" id="PF06042">
    <property type="entry name" value="NTP_transf_6"/>
    <property type="match status" value="1"/>
</dbReference>
<organism evidence="2 3">
    <name type="scientific">Pseudomonas luteola</name>
    <dbReference type="NCBI Taxonomy" id="47886"/>
    <lineage>
        <taxon>Bacteria</taxon>
        <taxon>Pseudomonadati</taxon>
        <taxon>Pseudomonadota</taxon>
        <taxon>Gammaproteobacteria</taxon>
        <taxon>Pseudomonadales</taxon>
        <taxon>Pseudomonadaceae</taxon>
        <taxon>Pseudomonas</taxon>
    </lineage>
</organism>
<dbReference type="PANTHER" id="PTHR39166">
    <property type="entry name" value="BLL1166 PROTEIN"/>
    <property type="match status" value="1"/>
</dbReference>
<evidence type="ECO:0000313" key="4">
    <source>
        <dbReference type="Proteomes" id="UP000626180"/>
    </source>
</evidence>
<dbReference type="PANTHER" id="PTHR39166:SF1">
    <property type="entry name" value="BLL1166 PROTEIN"/>
    <property type="match status" value="1"/>
</dbReference>
<reference evidence="2 3" key="1">
    <citation type="submission" date="2018-06" db="EMBL/GenBank/DDBJ databases">
        <authorList>
            <consortium name="Pathogen Informatics"/>
            <person name="Doyle S."/>
        </authorList>
    </citation>
    <scope>NUCLEOTIDE SEQUENCE [LARGE SCALE GENOMIC DNA]</scope>
    <source>
        <strain evidence="2 3">NCTC11842</strain>
    </source>
</reference>
<name>A0A2X2CZK2_PSELU</name>
<dbReference type="Proteomes" id="UP000250443">
    <property type="component" value="Unassembled WGS sequence"/>
</dbReference>